<evidence type="ECO:0000313" key="13">
    <source>
        <dbReference type="EMBL" id="KIM30108.1"/>
    </source>
</evidence>
<dbReference type="GO" id="GO:0030915">
    <property type="term" value="C:Smc5-Smc6 complex"/>
    <property type="evidence" value="ECO:0007669"/>
    <property type="project" value="InterPro"/>
</dbReference>
<evidence type="ECO:0000256" key="1">
    <source>
        <dbReference type="ARBA" id="ARBA00004123"/>
    </source>
</evidence>
<keyword evidence="5" id="KW-0479">Metal-binding</keyword>
<reference evidence="14" key="2">
    <citation type="submission" date="2015-01" db="EMBL/GenBank/DDBJ databases">
        <title>Evolutionary Origins and Diversification of the Mycorrhizal Mutualists.</title>
        <authorList>
            <consortium name="DOE Joint Genome Institute"/>
            <consortium name="Mycorrhizal Genomics Consortium"/>
            <person name="Kohler A."/>
            <person name="Kuo A."/>
            <person name="Nagy L.G."/>
            <person name="Floudas D."/>
            <person name="Copeland A."/>
            <person name="Barry K.W."/>
            <person name="Cichocki N."/>
            <person name="Veneault-Fourrey C."/>
            <person name="LaButti K."/>
            <person name="Lindquist E.A."/>
            <person name="Lipzen A."/>
            <person name="Lundell T."/>
            <person name="Morin E."/>
            <person name="Murat C."/>
            <person name="Riley R."/>
            <person name="Ohm R."/>
            <person name="Sun H."/>
            <person name="Tunlid A."/>
            <person name="Henrissat B."/>
            <person name="Grigoriev I.V."/>
            <person name="Hibbett D.S."/>
            <person name="Martin F."/>
        </authorList>
    </citation>
    <scope>NUCLEOTIDE SEQUENCE [LARGE SCALE GENOMIC DNA]</scope>
    <source>
        <strain evidence="14">MAFF 305830</strain>
    </source>
</reference>
<feature type="compositionally biased region" description="Acidic residues" evidence="11">
    <location>
        <begin position="16"/>
        <end position="36"/>
    </location>
</feature>
<evidence type="ECO:0000256" key="5">
    <source>
        <dbReference type="ARBA" id="ARBA00022723"/>
    </source>
</evidence>
<protein>
    <recommendedName>
        <fullName evidence="12">SP-RING-type domain-containing protein</fullName>
    </recommendedName>
</protein>
<name>A0A0C2WVD9_SERVB</name>
<evidence type="ECO:0000256" key="4">
    <source>
        <dbReference type="ARBA" id="ARBA00022679"/>
    </source>
</evidence>
<evidence type="ECO:0000256" key="2">
    <source>
        <dbReference type="ARBA" id="ARBA00004718"/>
    </source>
</evidence>
<comment type="subcellular location">
    <subcellularLocation>
        <location evidence="1">Nucleus</location>
    </subcellularLocation>
</comment>
<dbReference type="GO" id="GO:0005634">
    <property type="term" value="C:nucleus"/>
    <property type="evidence" value="ECO:0007669"/>
    <property type="project" value="UniProtKB-SubCell"/>
</dbReference>
<dbReference type="OrthoDB" id="26899at2759"/>
<dbReference type="HOGENOM" id="CLU_055164_0_0_1"/>
<comment type="pathway">
    <text evidence="2">Protein modification; protein sumoylation.</text>
</comment>
<feature type="region of interest" description="Disordered" evidence="11">
    <location>
        <begin position="1"/>
        <end position="69"/>
    </location>
</feature>
<dbReference type="SUPFAM" id="SSF57850">
    <property type="entry name" value="RING/U-box"/>
    <property type="match status" value="1"/>
</dbReference>
<dbReference type="GO" id="GO:0000724">
    <property type="term" value="P:double-strand break repair via homologous recombination"/>
    <property type="evidence" value="ECO:0007669"/>
    <property type="project" value="InterPro"/>
</dbReference>
<keyword evidence="8" id="KW-0862">Zinc</keyword>
<dbReference type="GO" id="GO:0008270">
    <property type="term" value="F:zinc ion binding"/>
    <property type="evidence" value="ECO:0007669"/>
    <property type="project" value="UniProtKB-KW"/>
</dbReference>
<dbReference type="STRING" id="933852.A0A0C2WVD9"/>
<dbReference type="InterPro" id="IPR004181">
    <property type="entry name" value="Znf_MIZ"/>
</dbReference>
<comment type="similarity">
    <text evidence="3">Belongs to the NSE2 family.</text>
</comment>
<dbReference type="PROSITE" id="PS51044">
    <property type="entry name" value="ZF_SP_RING"/>
    <property type="match status" value="1"/>
</dbReference>
<evidence type="ECO:0000256" key="9">
    <source>
        <dbReference type="ARBA" id="ARBA00023242"/>
    </source>
</evidence>
<organism evidence="13 14">
    <name type="scientific">Serendipita vermifera MAFF 305830</name>
    <dbReference type="NCBI Taxonomy" id="933852"/>
    <lineage>
        <taxon>Eukaryota</taxon>
        <taxon>Fungi</taxon>
        <taxon>Dikarya</taxon>
        <taxon>Basidiomycota</taxon>
        <taxon>Agaricomycotina</taxon>
        <taxon>Agaricomycetes</taxon>
        <taxon>Sebacinales</taxon>
        <taxon>Serendipitaceae</taxon>
        <taxon>Serendipita</taxon>
    </lineage>
</organism>
<dbReference type="Pfam" id="PF11789">
    <property type="entry name" value="zf-Nse"/>
    <property type="match status" value="1"/>
</dbReference>
<feature type="domain" description="SP-RING-type" evidence="12">
    <location>
        <begin position="224"/>
        <end position="306"/>
    </location>
</feature>
<keyword evidence="4" id="KW-0808">Transferase</keyword>
<dbReference type="Proteomes" id="UP000054097">
    <property type="component" value="Unassembled WGS sequence"/>
</dbReference>
<reference evidence="13 14" key="1">
    <citation type="submission" date="2014-04" db="EMBL/GenBank/DDBJ databases">
        <authorList>
            <consortium name="DOE Joint Genome Institute"/>
            <person name="Kuo A."/>
            <person name="Zuccaro A."/>
            <person name="Kohler A."/>
            <person name="Nagy L.G."/>
            <person name="Floudas D."/>
            <person name="Copeland A."/>
            <person name="Barry K.W."/>
            <person name="Cichocki N."/>
            <person name="Veneault-Fourrey C."/>
            <person name="LaButti K."/>
            <person name="Lindquist E.A."/>
            <person name="Lipzen A."/>
            <person name="Lundell T."/>
            <person name="Morin E."/>
            <person name="Murat C."/>
            <person name="Sun H."/>
            <person name="Tunlid A."/>
            <person name="Henrissat B."/>
            <person name="Grigoriev I.V."/>
            <person name="Hibbett D.S."/>
            <person name="Martin F."/>
            <person name="Nordberg H.P."/>
            <person name="Cantor M.N."/>
            <person name="Hua S.X."/>
        </authorList>
    </citation>
    <scope>NUCLEOTIDE SEQUENCE [LARGE SCALE GENOMIC DNA]</scope>
    <source>
        <strain evidence="13 14">MAFF 305830</strain>
    </source>
</reference>
<evidence type="ECO:0000256" key="7">
    <source>
        <dbReference type="ARBA" id="ARBA00022786"/>
    </source>
</evidence>
<dbReference type="GO" id="GO:0016925">
    <property type="term" value="P:protein sumoylation"/>
    <property type="evidence" value="ECO:0007669"/>
    <property type="project" value="UniProtKB-UniPathway"/>
</dbReference>
<gene>
    <name evidence="13" type="ORF">M408DRAFT_328502</name>
</gene>
<dbReference type="EMBL" id="KN824286">
    <property type="protein sequence ID" value="KIM30108.1"/>
    <property type="molecule type" value="Genomic_DNA"/>
</dbReference>
<feature type="region of interest" description="Disordered" evidence="11">
    <location>
        <begin position="302"/>
        <end position="333"/>
    </location>
</feature>
<evidence type="ECO:0000256" key="10">
    <source>
        <dbReference type="PROSITE-ProRule" id="PRU00452"/>
    </source>
</evidence>
<keyword evidence="9" id="KW-0539">Nucleus</keyword>
<dbReference type="PANTHER" id="PTHR21330">
    <property type="entry name" value="E3 SUMO-PROTEIN LIGASE NSE2"/>
    <property type="match status" value="1"/>
</dbReference>
<evidence type="ECO:0000259" key="12">
    <source>
        <dbReference type="PROSITE" id="PS51044"/>
    </source>
</evidence>
<dbReference type="InterPro" id="IPR026846">
    <property type="entry name" value="Nse2(Mms21)"/>
</dbReference>
<dbReference type="Gene3D" id="3.30.40.10">
    <property type="entry name" value="Zinc/RING finger domain, C3HC4 (zinc finger)"/>
    <property type="match status" value="1"/>
</dbReference>
<evidence type="ECO:0000256" key="3">
    <source>
        <dbReference type="ARBA" id="ARBA00008212"/>
    </source>
</evidence>
<proteinExistence type="inferred from homology"/>
<evidence type="ECO:0000256" key="6">
    <source>
        <dbReference type="ARBA" id="ARBA00022771"/>
    </source>
</evidence>
<keyword evidence="6 10" id="KW-0863">Zinc-finger</keyword>
<feature type="compositionally biased region" description="Polar residues" evidence="11">
    <location>
        <begin position="38"/>
        <end position="47"/>
    </location>
</feature>
<evidence type="ECO:0000256" key="8">
    <source>
        <dbReference type="ARBA" id="ARBA00022833"/>
    </source>
</evidence>
<keyword evidence="7" id="KW-0833">Ubl conjugation pathway</keyword>
<dbReference type="UniPathway" id="UPA00886"/>
<dbReference type="AlphaFoldDB" id="A0A0C2WVD9"/>
<keyword evidence="14" id="KW-1185">Reference proteome</keyword>
<dbReference type="PANTHER" id="PTHR21330:SF1">
    <property type="entry name" value="E3 SUMO-PROTEIN LIGASE NSE2"/>
    <property type="match status" value="1"/>
</dbReference>
<evidence type="ECO:0000256" key="11">
    <source>
        <dbReference type="SAM" id="MobiDB-lite"/>
    </source>
</evidence>
<evidence type="ECO:0000313" key="14">
    <source>
        <dbReference type="Proteomes" id="UP000054097"/>
    </source>
</evidence>
<sequence length="333" mass="37684">MPPRKKNKIRIRENEGTPEEVAESDVEMAPVVEDDAQVVNNRGARNNPTRDAEPQVMEPPPPFDPKTFRHQPITAAHHQKMKTVSDAWNTPKNPLDALAQLVRESAVLLTEVAEDVDPTTIRMLDKTMREVVDMQSELDARKNAAIGLRERLTKGEVIADPVTIWEKDAHQDIDKYQQRTTRQKYANNKTYRDYKEEIWGVTHEGGMPPLKSMIPAEDGDDSDDDDDVEVGGMVVTFRDPITKGWLEDPVTSKKCHHSYSRASMYAYLPSARDVKKCPAAGCGENVSRADLEADENLARQVRNAQRREQEQERGKRNRKGAMVVDDSDDDIVE</sequence>
<accession>A0A0C2WVD9</accession>
<dbReference type="CDD" id="cd16651">
    <property type="entry name" value="SPL-RING_NSE2"/>
    <property type="match status" value="1"/>
</dbReference>
<dbReference type="GO" id="GO:0061665">
    <property type="term" value="F:SUMO ligase activity"/>
    <property type="evidence" value="ECO:0007669"/>
    <property type="project" value="TreeGrafter"/>
</dbReference>
<dbReference type="InterPro" id="IPR013083">
    <property type="entry name" value="Znf_RING/FYVE/PHD"/>
</dbReference>
<feature type="compositionally biased region" description="Basic and acidic residues" evidence="11">
    <location>
        <begin position="305"/>
        <end position="314"/>
    </location>
</feature>